<feature type="compositionally biased region" description="Basic and acidic residues" evidence="4">
    <location>
        <begin position="1"/>
        <end position="13"/>
    </location>
</feature>
<evidence type="ECO:0000256" key="3">
    <source>
        <dbReference type="ARBA" id="ARBA00023027"/>
    </source>
</evidence>
<keyword evidence="6" id="KW-1185">Reference proteome</keyword>
<feature type="region of interest" description="Disordered" evidence="4">
    <location>
        <begin position="1"/>
        <end position="56"/>
    </location>
</feature>
<comment type="caution">
    <text evidence="5">The sequence shown here is derived from an EMBL/GenBank/DDBJ whole genome shotgun (WGS) entry which is preliminary data.</text>
</comment>
<dbReference type="EMBL" id="CAXAMN010023940">
    <property type="protein sequence ID" value="CAK9082511.1"/>
    <property type="molecule type" value="Genomic_DNA"/>
</dbReference>
<dbReference type="Proteomes" id="UP001642484">
    <property type="component" value="Unassembled WGS sequence"/>
</dbReference>
<organism evidence="5 6">
    <name type="scientific">Durusdinium trenchii</name>
    <dbReference type="NCBI Taxonomy" id="1381693"/>
    <lineage>
        <taxon>Eukaryota</taxon>
        <taxon>Sar</taxon>
        <taxon>Alveolata</taxon>
        <taxon>Dinophyceae</taxon>
        <taxon>Suessiales</taxon>
        <taxon>Symbiodiniaceae</taxon>
        <taxon>Durusdinium</taxon>
    </lineage>
</organism>
<protein>
    <submittedName>
        <fullName evidence="5">Uncharacterized protein</fullName>
    </submittedName>
</protein>
<dbReference type="InterPro" id="IPR002745">
    <property type="entry name" value="Ptrans_KptA/Tpt1"/>
</dbReference>
<keyword evidence="3" id="KW-0520">NAD</keyword>
<evidence type="ECO:0000313" key="6">
    <source>
        <dbReference type="Proteomes" id="UP001642484"/>
    </source>
</evidence>
<keyword evidence="2" id="KW-0808">Transferase</keyword>
<proteinExistence type="inferred from homology"/>
<dbReference type="PANTHER" id="PTHR12684">
    <property type="entry name" value="PUTATIVE PHOSPHOTRANSFERASE"/>
    <property type="match status" value="1"/>
</dbReference>
<dbReference type="InterPro" id="IPR042081">
    <property type="entry name" value="RNA_2'-PTrans_C"/>
</dbReference>
<name>A0ABP0Q2L9_9DINO</name>
<evidence type="ECO:0000256" key="1">
    <source>
        <dbReference type="ARBA" id="ARBA00009836"/>
    </source>
</evidence>
<evidence type="ECO:0000256" key="4">
    <source>
        <dbReference type="SAM" id="MobiDB-lite"/>
    </source>
</evidence>
<reference evidence="5 6" key="1">
    <citation type="submission" date="2024-02" db="EMBL/GenBank/DDBJ databases">
        <authorList>
            <person name="Chen Y."/>
            <person name="Shah S."/>
            <person name="Dougan E. K."/>
            <person name="Thang M."/>
            <person name="Chan C."/>
        </authorList>
    </citation>
    <scope>NUCLEOTIDE SEQUENCE [LARGE SCALE GENOMIC DNA]</scope>
</reference>
<gene>
    <name evidence="5" type="ORF">CCMP2556_LOCUS40299</name>
</gene>
<feature type="compositionally biased region" description="Basic and acidic residues" evidence="4">
    <location>
        <begin position="286"/>
        <end position="296"/>
    </location>
</feature>
<evidence type="ECO:0000256" key="2">
    <source>
        <dbReference type="ARBA" id="ARBA00022679"/>
    </source>
</evidence>
<feature type="compositionally biased region" description="Basic and acidic residues" evidence="4">
    <location>
        <begin position="323"/>
        <end position="336"/>
    </location>
</feature>
<feature type="compositionally biased region" description="Basic and acidic residues" evidence="4">
    <location>
        <begin position="264"/>
        <end position="273"/>
    </location>
</feature>
<sequence>MSKWQWKDYRRQDSWSVKQSWKSRDYSDYNKQWRRSHSWSDSSWQDGDSEVQDSVHRPVRSADDLGQEYVIHGTFLPAWLKIRTEGLKTMDGEYIHMCLGLPGKGAMSEIRKDCDVAVFIDIIRAIQAGIKFWQSSNGVILTNGEGNSQTVRPEFFLRVLWLGPGGQQLVIFDKYGDQTDTNRKDDKDFNAALQKAEWAEHGATQNGATRKGRPDTGGMRPSEPEAPPKQCRPNPPTPPQPPSASRDHDARWWTEASMVSEDVHYRSSMRDEQASGGSGYGNRKGWQKDWSWEDKHLSHRPNSQPSTEGSTSAPLASLALGQDPKRVNAEERDRSVEQGQALQWKAQDELNQAWPHRNSNSYVEAGHETLGYLCA</sequence>
<dbReference type="SUPFAM" id="SSF56399">
    <property type="entry name" value="ADP-ribosylation"/>
    <property type="match status" value="1"/>
</dbReference>
<feature type="compositionally biased region" description="Pro residues" evidence="4">
    <location>
        <begin position="233"/>
        <end position="242"/>
    </location>
</feature>
<feature type="compositionally biased region" description="Polar residues" evidence="4">
    <location>
        <begin position="300"/>
        <end position="314"/>
    </location>
</feature>
<dbReference type="Gene3D" id="3.20.170.30">
    <property type="match status" value="1"/>
</dbReference>
<dbReference type="Pfam" id="PF01885">
    <property type="entry name" value="PTS_2-RNA"/>
    <property type="match status" value="1"/>
</dbReference>
<comment type="similarity">
    <text evidence="1">Belongs to the KptA/TPT1 family.</text>
</comment>
<accession>A0ABP0Q2L9</accession>
<dbReference type="PANTHER" id="PTHR12684:SF2">
    <property type="entry name" value="TRNA 2'-PHOSPHOTRANSFERASE 1"/>
    <property type="match status" value="1"/>
</dbReference>
<feature type="region of interest" description="Disordered" evidence="4">
    <location>
        <begin position="264"/>
        <end position="339"/>
    </location>
</feature>
<evidence type="ECO:0000313" key="5">
    <source>
        <dbReference type="EMBL" id="CAK9082511.1"/>
    </source>
</evidence>
<feature type="region of interest" description="Disordered" evidence="4">
    <location>
        <begin position="197"/>
        <end position="249"/>
    </location>
</feature>